<dbReference type="InterPro" id="IPR043502">
    <property type="entry name" value="DNA/RNA_pol_sf"/>
</dbReference>
<reference evidence="1" key="2">
    <citation type="journal article" date="2024" name="Plant">
        <title>Genomic evolution and insights into agronomic trait innovations of Sesamum species.</title>
        <authorList>
            <person name="Miao H."/>
            <person name="Wang L."/>
            <person name="Qu L."/>
            <person name="Liu H."/>
            <person name="Sun Y."/>
            <person name="Le M."/>
            <person name="Wang Q."/>
            <person name="Wei S."/>
            <person name="Zheng Y."/>
            <person name="Lin W."/>
            <person name="Duan Y."/>
            <person name="Cao H."/>
            <person name="Xiong S."/>
            <person name="Wang X."/>
            <person name="Wei L."/>
            <person name="Li C."/>
            <person name="Ma Q."/>
            <person name="Ju M."/>
            <person name="Zhao R."/>
            <person name="Li G."/>
            <person name="Mu C."/>
            <person name="Tian Q."/>
            <person name="Mei H."/>
            <person name="Zhang T."/>
            <person name="Gao T."/>
            <person name="Zhang H."/>
        </authorList>
    </citation>
    <scope>NUCLEOTIDE SEQUENCE</scope>
    <source>
        <strain evidence="1">KEN1</strain>
    </source>
</reference>
<proteinExistence type="predicted"/>
<gene>
    <name evidence="1" type="ORF">Slati_2380100</name>
</gene>
<organism evidence="1">
    <name type="scientific">Sesamum latifolium</name>
    <dbReference type="NCBI Taxonomy" id="2727402"/>
    <lineage>
        <taxon>Eukaryota</taxon>
        <taxon>Viridiplantae</taxon>
        <taxon>Streptophyta</taxon>
        <taxon>Embryophyta</taxon>
        <taxon>Tracheophyta</taxon>
        <taxon>Spermatophyta</taxon>
        <taxon>Magnoliopsida</taxon>
        <taxon>eudicotyledons</taxon>
        <taxon>Gunneridae</taxon>
        <taxon>Pentapetalae</taxon>
        <taxon>asterids</taxon>
        <taxon>lamiids</taxon>
        <taxon>Lamiales</taxon>
        <taxon>Pedaliaceae</taxon>
        <taxon>Sesamum</taxon>
    </lineage>
</organism>
<protein>
    <recommendedName>
        <fullName evidence="2">Gag-pol polyprotein</fullName>
    </recommendedName>
</protein>
<reference evidence="1" key="1">
    <citation type="submission" date="2020-06" db="EMBL/GenBank/DDBJ databases">
        <authorList>
            <person name="Li T."/>
            <person name="Hu X."/>
            <person name="Zhang T."/>
            <person name="Song X."/>
            <person name="Zhang H."/>
            <person name="Dai N."/>
            <person name="Sheng W."/>
            <person name="Hou X."/>
            <person name="Wei L."/>
        </authorList>
    </citation>
    <scope>NUCLEOTIDE SEQUENCE</scope>
    <source>
        <strain evidence="1">KEN1</strain>
        <tissue evidence="1">Leaf</tissue>
    </source>
</reference>
<dbReference type="InterPro" id="IPR043128">
    <property type="entry name" value="Rev_trsase/Diguanyl_cyclase"/>
</dbReference>
<dbReference type="PANTHER" id="PTHR24559">
    <property type="entry name" value="TRANSPOSON TY3-I GAG-POL POLYPROTEIN"/>
    <property type="match status" value="1"/>
</dbReference>
<dbReference type="SUPFAM" id="SSF56672">
    <property type="entry name" value="DNA/RNA polymerases"/>
    <property type="match status" value="1"/>
</dbReference>
<accession>A0AAW2WGC2</accession>
<comment type="caution">
    <text evidence="1">The sequence shown here is derived from an EMBL/GenBank/DDBJ whole genome shotgun (WGS) entry which is preliminary data.</text>
</comment>
<dbReference type="AlphaFoldDB" id="A0AAW2WGC2"/>
<dbReference type="EMBL" id="JACGWN010000008">
    <property type="protein sequence ID" value="KAL0438971.1"/>
    <property type="molecule type" value="Genomic_DNA"/>
</dbReference>
<evidence type="ECO:0008006" key="2">
    <source>
        <dbReference type="Google" id="ProtNLM"/>
    </source>
</evidence>
<dbReference type="PANTHER" id="PTHR24559:SF430">
    <property type="entry name" value="RNA-DIRECTED DNA POLYMERASE"/>
    <property type="match status" value="1"/>
</dbReference>
<name>A0AAW2WGC2_9LAMI</name>
<sequence>MEPTEEHKLIELVLGEPDKTTRIGSNMSEAFETMVIEFLRRSIDMFAWSPSDFRGINPEVIVHRLNVDPIMRPAKHKKRSFGAKRNRIIEEDVSKLLEAGYVSEVQYTDWLANVVVVPKTSSKACPKDPCPLPRIELLVDSTVGYELFSMMDAYQGYHQIFMVEQDLLHNWPWYLLS</sequence>
<dbReference type="InterPro" id="IPR053134">
    <property type="entry name" value="RNA-dir_DNA_polymerase"/>
</dbReference>
<evidence type="ECO:0000313" key="1">
    <source>
        <dbReference type="EMBL" id="KAL0438971.1"/>
    </source>
</evidence>
<dbReference type="Gene3D" id="3.30.70.270">
    <property type="match status" value="1"/>
</dbReference>
<dbReference type="Gene3D" id="3.10.10.10">
    <property type="entry name" value="HIV Type 1 Reverse Transcriptase, subunit A, domain 1"/>
    <property type="match status" value="1"/>
</dbReference>